<comment type="caution">
    <text evidence="9">The sequence shown here is derived from an EMBL/GenBank/DDBJ whole genome shotgun (WGS) entry which is preliminary data.</text>
</comment>
<reference evidence="9" key="1">
    <citation type="submission" date="2023-05" db="EMBL/GenBank/DDBJ databases">
        <title>Cataloging the Phylogenetic Diversity of Human Bladder Bacteria.</title>
        <authorList>
            <person name="Du J."/>
        </authorList>
    </citation>
    <scope>NUCLEOTIDE SEQUENCE</scope>
    <source>
        <strain evidence="9">UMB6789</strain>
    </source>
</reference>
<dbReference type="InterPro" id="IPR006101">
    <property type="entry name" value="Glyco_hydro_2"/>
</dbReference>
<dbReference type="PROSITE" id="PS00719">
    <property type="entry name" value="GLYCOSYL_HYDROL_F2_1"/>
    <property type="match status" value="1"/>
</dbReference>
<dbReference type="Pfam" id="PF00703">
    <property type="entry name" value="Glyco_hydro_2"/>
    <property type="match status" value="1"/>
</dbReference>
<dbReference type="InterPro" id="IPR008979">
    <property type="entry name" value="Galactose-bd-like_sf"/>
</dbReference>
<dbReference type="GO" id="GO:0030246">
    <property type="term" value="F:carbohydrate binding"/>
    <property type="evidence" value="ECO:0007669"/>
    <property type="project" value="InterPro"/>
</dbReference>
<dbReference type="GO" id="GO:0009341">
    <property type="term" value="C:beta-galactosidase complex"/>
    <property type="evidence" value="ECO:0007669"/>
    <property type="project" value="InterPro"/>
</dbReference>
<dbReference type="Pfam" id="PF02836">
    <property type="entry name" value="Glyco_hydro_2_C"/>
    <property type="match status" value="1"/>
</dbReference>
<dbReference type="PANTHER" id="PTHR46323">
    <property type="entry name" value="BETA-GALACTOSIDASE"/>
    <property type="match status" value="1"/>
</dbReference>
<evidence type="ECO:0000256" key="6">
    <source>
        <dbReference type="ARBA" id="ARBA00032230"/>
    </source>
</evidence>
<dbReference type="SUPFAM" id="SSF49785">
    <property type="entry name" value="Galactose-binding domain-like"/>
    <property type="match status" value="1"/>
</dbReference>
<dbReference type="InterPro" id="IPR023230">
    <property type="entry name" value="Glyco_hydro_2_CS"/>
</dbReference>
<dbReference type="InterPro" id="IPR006102">
    <property type="entry name" value="Ig-like_GH2"/>
</dbReference>
<evidence type="ECO:0000256" key="5">
    <source>
        <dbReference type="ARBA" id="ARBA00023295"/>
    </source>
</evidence>
<dbReference type="SUPFAM" id="SSF49303">
    <property type="entry name" value="beta-Galactosidase/glucuronidase domain"/>
    <property type="match status" value="2"/>
</dbReference>
<dbReference type="InterPro" id="IPR050347">
    <property type="entry name" value="Bact_Beta-galactosidase"/>
</dbReference>
<dbReference type="PANTHER" id="PTHR46323:SF2">
    <property type="entry name" value="BETA-GALACTOSIDASE"/>
    <property type="match status" value="1"/>
</dbReference>
<evidence type="ECO:0000256" key="1">
    <source>
        <dbReference type="ARBA" id="ARBA00001412"/>
    </source>
</evidence>
<accession>A0AAW6Y162</accession>
<evidence type="ECO:0000256" key="3">
    <source>
        <dbReference type="ARBA" id="ARBA00012756"/>
    </source>
</evidence>
<evidence type="ECO:0000256" key="2">
    <source>
        <dbReference type="ARBA" id="ARBA00007401"/>
    </source>
</evidence>
<sequence>MARPSIYNDNTCWDEPTYTCISSNYAKTDWITNPQVFAVNTIPAHSHHHYTINGTTPIQSLNGTWEVKLLSSRIFNPENLDENIKNYEDSSYKTISVPSHLQMNGLLKPQYVNVQYPWDGHEDVQAPNVPSLNHVAIYKKHFVLQNNLKQILNEEGKATITFHGAQTAIYVWINGKFVGYSEDSFTPSEFDITQFLKDSENSIVVACYEFSSASWLEDQDYWRLHGIFRSVELCAHPSTHVSNLHVDADYSNDTNTGKLAFRANIEGDNLKDITLHAYITNHKYSNDKFTNNNEILWDCTLPVQTITELKQTTIPKALPWSAEYPALYDLHIDVVSKESNIIEHVVQPIGFRHFDIENGIMRLNGKRIIFKGVNRHEFNCDRGRAITYDDMVSDVLFCKQHNINAVRTSHYPNQDAWYDLCDEYGLYIIDETNLETHGTWSDGRGNITPECAIPGSRDEWRAACVNRVDSMIQRDYNHPCVLIWSLGNESFGGDVFRSMYHHAHALDAHRPVHYEGQTMDKSWRDTSDIETRMYAHADEIEKYVSNNPDKPYISCEYMHAMGNSLGNMNEYVALEKYPHYQGGFIWDFIDQAIKQTLPDGSTHLAYGGDFDDRPTDYEFCGNGLLFADRKPSPKAIEAKQQYANIRLYPNENGVRIENHQLFMNTENYVFLAKLRVDGKIMWSQPYTCNVEPENDFEMPIEWPLEQYQSSGEEITFEVSCTLAKSTRWAQKGYELSFGQYTILTKNSESQAKQISNARLHKDGTVTIGRWNAGTRNSSIETLFSYSQCGLISYRLGEREFVIKRPLITTFRALTDNDRGCKHGFERAQWAVAGKYAKCVDQTAEKLDDNTLQIVYKYELANADHTTVNLTYVSKTSGDLHIELNYVPSGKDLPSIPAFGLEWMLPIEYSNLEFYGIGPVETYADRTSAGRLGIWKTNAFDDFMPYLVPQETGNHEKVRWANVTDDSGHGMRIQRHNSTSNFCVSLLPYSSTMIEEAQHISDLGDSKHMFLRILAAQMGVGGDDSWGSPVHPEYHLPANKPYSLNVDLQLF</sequence>
<proteinExistence type="inferred from homology"/>
<name>A0AAW6Y162_GARVA</name>
<evidence type="ECO:0000256" key="7">
    <source>
        <dbReference type="RuleBase" id="RU361154"/>
    </source>
</evidence>
<dbReference type="InterPro" id="IPR017853">
    <property type="entry name" value="GH"/>
</dbReference>
<dbReference type="InterPro" id="IPR006103">
    <property type="entry name" value="Glyco_hydro_2_cat"/>
</dbReference>
<evidence type="ECO:0000313" key="9">
    <source>
        <dbReference type="EMBL" id="MDK7063542.1"/>
    </source>
</evidence>
<dbReference type="Gene3D" id="3.20.20.80">
    <property type="entry name" value="Glycosidases"/>
    <property type="match status" value="1"/>
</dbReference>
<gene>
    <name evidence="9" type="ORF">QP372_03290</name>
</gene>
<dbReference type="AlphaFoldDB" id="A0AAW6Y162"/>
<dbReference type="SMART" id="SM01038">
    <property type="entry name" value="Bgal_small_N"/>
    <property type="match status" value="1"/>
</dbReference>
<dbReference type="Gene3D" id="2.60.40.10">
    <property type="entry name" value="Immunoglobulins"/>
    <property type="match status" value="2"/>
</dbReference>
<dbReference type="InterPro" id="IPR036156">
    <property type="entry name" value="Beta-gal/glucu_dom_sf"/>
</dbReference>
<dbReference type="SUPFAM" id="SSF51445">
    <property type="entry name" value="(Trans)glycosidases"/>
    <property type="match status" value="1"/>
</dbReference>
<protein>
    <recommendedName>
        <fullName evidence="3 7">Beta-galactosidase</fullName>
        <ecNumber evidence="3 7">3.2.1.23</ecNumber>
    </recommendedName>
    <alternativeName>
        <fullName evidence="6 7">Lactase</fullName>
    </alternativeName>
</protein>
<dbReference type="InterPro" id="IPR032312">
    <property type="entry name" value="LacZ_4"/>
</dbReference>
<dbReference type="Pfam" id="PF02837">
    <property type="entry name" value="Glyco_hydro_2_N"/>
    <property type="match status" value="1"/>
</dbReference>
<dbReference type="InterPro" id="IPR014718">
    <property type="entry name" value="GH-type_carb-bd"/>
</dbReference>
<dbReference type="GO" id="GO:0004565">
    <property type="term" value="F:beta-galactosidase activity"/>
    <property type="evidence" value="ECO:0007669"/>
    <property type="project" value="UniProtKB-EC"/>
</dbReference>
<organism evidence="9 10">
    <name type="scientific">Gardnerella vaginalis</name>
    <dbReference type="NCBI Taxonomy" id="2702"/>
    <lineage>
        <taxon>Bacteria</taxon>
        <taxon>Bacillati</taxon>
        <taxon>Actinomycetota</taxon>
        <taxon>Actinomycetes</taxon>
        <taxon>Bifidobacteriales</taxon>
        <taxon>Bifidobacteriaceae</taxon>
        <taxon>Gardnerella</taxon>
    </lineage>
</organism>
<dbReference type="PRINTS" id="PR00132">
    <property type="entry name" value="GLHYDRLASE2"/>
</dbReference>
<dbReference type="RefSeq" id="WP_285085053.1">
    <property type="nucleotide sequence ID" value="NZ_JASOME010000002.1"/>
</dbReference>
<keyword evidence="4 7" id="KW-0378">Hydrolase</keyword>
<evidence type="ECO:0000313" key="10">
    <source>
        <dbReference type="Proteomes" id="UP001237784"/>
    </source>
</evidence>
<dbReference type="Gene3D" id="2.70.98.10">
    <property type="match status" value="1"/>
</dbReference>
<evidence type="ECO:0000256" key="4">
    <source>
        <dbReference type="ARBA" id="ARBA00022801"/>
    </source>
</evidence>
<dbReference type="InterPro" id="IPR004199">
    <property type="entry name" value="B-gal_small/dom_5"/>
</dbReference>
<dbReference type="SUPFAM" id="SSF74650">
    <property type="entry name" value="Galactose mutarotase-like"/>
    <property type="match status" value="1"/>
</dbReference>
<dbReference type="Pfam" id="PF02929">
    <property type="entry name" value="Bgal_small_N"/>
    <property type="match status" value="1"/>
</dbReference>
<dbReference type="Proteomes" id="UP001237784">
    <property type="component" value="Unassembled WGS sequence"/>
</dbReference>
<dbReference type="InterPro" id="IPR011013">
    <property type="entry name" value="Gal_mutarotase_sf_dom"/>
</dbReference>
<evidence type="ECO:0000259" key="8">
    <source>
        <dbReference type="SMART" id="SM01038"/>
    </source>
</evidence>
<dbReference type="GO" id="GO:0005990">
    <property type="term" value="P:lactose catabolic process"/>
    <property type="evidence" value="ECO:0007669"/>
    <property type="project" value="TreeGrafter"/>
</dbReference>
<dbReference type="Gene3D" id="2.60.120.260">
    <property type="entry name" value="Galactose-binding domain-like"/>
    <property type="match status" value="1"/>
</dbReference>
<dbReference type="EC" id="3.2.1.23" evidence="3 7"/>
<keyword evidence="5 7" id="KW-0326">Glycosidase</keyword>
<dbReference type="InterPro" id="IPR013783">
    <property type="entry name" value="Ig-like_fold"/>
</dbReference>
<dbReference type="InterPro" id="IPR006104">
    <property type="entry name" value="Glyco_hydro_2_N"/>
</dbReference>
<comment type="catalytic activity">
    <reaction evidence="1 7">
        <text>Hydrolysis of terminal non-reducing beta-D-galactose residues in beta-D-galactosides.</text>
        <dbReference type="EC" id="3.2.1.23"/>
    </reaction>
</comment>
<comment type="similarity">
    <text evidence="2 7">Belongs to the glycosyl hydrolase 2 family.</text>
</comment>
<dbReference type="Pfam" id="PF16353">
    <property type="entry name" value="LacZ_4"/>
    <property type="match status" value="1"/>
</dbReference>
<dbReference type="EMBL" id="JASOME010000002">
    <property type="protein sequence ID" value="MDK7063542.1"/>
    <property type="molecule type" value="Genomic_DNA"/>
</dbReference>
<feature type="domain" description="Beta galactosidase small chain/" evidence="8">
    <location>
        <begin position="773"/>
        <end position="1048"/>
    </location>
</feature>